<dbReference type="PANTHER" id="PTHR12302">
    <property type="entry name" value="EBNA2 BINDING PROTEIN P100"/>
    <property type="match status" value="1"/>
</dbReference>
<keyword evidence="7" id="KW-1185">Reference proteome</keyword>
<sequence length="173" mass="19497">MTKYVNLNKRKLPLWMMLVLMVISIAMGWAGCDGQRDPSLAGMEEAYVKRVVDGDTFITGNDERVRLIGIDAPESVKPDTLPEPYGPEASAYVKELLEGKTVYMDVDVSDTDRFDRLLRYIYLADGTFVNEKLLEEGYARHVVFPPDVAFEARLRDAENRAKSDGEGLWGLTD</sequence>
<protein>
    <submittedName>
        <fullName evidence="6">Thermonuclease family protein</fullName>
    </submittedName>
</protein>
<organism evidence="6 7">
    <name type="scientific">Alkalibacter rhizosphaerae</name>
    <dbReference type="NCBI Taxonomy" id="2815577"/>
    <lineage>
        <taxon>Bacteria</taxon>
        <taxon>Bacillati</taxon>
        <taxon>Bacillota</taxon>
        <taxon>Clostridia</taxon>
        <taxon>Eubacteriales</taxon>
        <taxon>Eubacteriaceae</taxon>
        <taxon>Alkalibacter</taxon>
    </lineage>
</organism>
<keyword evidence="4" id="KW-1133">Transmembrane helix</keyword>
<gene>
    <name evidence="6" type="ORF">J0B03_03545</name>
</gene>
<evidence type="ECO:0000259" key="5">
    <source>
        <dbReference type="PROSITE" id="PS50830"/>
    </source>
</evidence>
<name>A0A974XGB0_9FIRM</name>
<dbReference type="SUPFAM" id="SSF50199">
    <property type="entry name" value="Staphylococcal nuclease"/>
    <property type="match status" value="1"/>
</dbReference>
<keyword evidence="1" id="KW-0540">Nuclease</keyword>
<dbReference type="Gene3D" id="2.40.50.90">
    <property type="match status" value="1"/>
</dbReference>
<dbReference type="Pfam" id="PF00565">
    <property type="entry name" value="SNase"/>
    <property type="match status" value="1"/>
</dbReference>
<feature type="transmembrane region" description="Helical" evidence="4">
    <location>
        <begin position="12"/>
        <end position="31"/>
    </location>
</feature>
<dbReference type="AlphaFoldDB" id="A0A974XGB0"/>
<dbReference type="PROSITE" id="PS51257">
    <property type="entry name" value="PROKAR_LIPOPROTEIN"/>
    <property type="match status" value="1"/>
</dbReference>
<accession>A0A974XGB0</accession>
<dbReference type="Proteomes" id="UP000663499">
    <property type="component" value="Chromosome"/>
</dbReference>
<evidence type="ECO:0000313" key="6">
    <source>
        <dbReference type="EMBL" id="QSX09156.1"/>
    </source>
</evidence>
<dbReference type="InterPro" id="IPR035437">
    <property type="entry name" value="SNase_OB-fold_sf"/>
</dbReference>
<evidence type="ECO:0000256" key="1">
    <source>
        <dbReference type="ARBA" id="ARBA00022722"/>
    </source>
</evidence>
<dbReference type="GO" id="GO:0004519">
    <property type="term" value="F:endonuclease activity"/>
    <property type="evidence" value="ECO:0007669"/>
    <property type="project" value="UniProtKB-KW"/>
</dbReference>
<keyword evidence="4" id="KW-0472">Membrane</keyword>
<reference evidence="6" key="1">
    <citation type="submission" date="2021-03" db="EMBL/GenBank/DDBJ databases">
        <title>Alkalibacter marinus sp. nov., isolated from tidal flat sediment.</title>
        <authorList>
            <person name="Namirimu T."/>
            <person name="Yang J.-A."/>
            <person name="Yang S.-H."/>
            <person name="Kim Y.-J."/>
            <person name="Kwon K.K."/>
        </authorList>
    </citation>
    <scope>NUCLEOTIDE SEQUENCE</scope>
    <source>
        <strain evidence="6">ES005</strain>
    </source>
</reference>
<keyword evidence="3" id="KW-0378">Hydrolase</keyword>
<dbReference type="KEGG" id="alka:J0B03_03545"/>
<evidence type="ECO:0000256" key="3">
    <source>
        <dbReference type="ARBA" id="ARBA00022801"/>
    </source>
</evidence>
<feature type="domain" description="TNase-like" evidence="5">
    <location>
        <begin position="42"/>
        <end position="171"/>
    </location>
</feature>
<dbReference type="RefSeq" id="WP_207300495.1">
    <property type="nucleotide sequence ID" value="NZ_CP071444.1"/>
</dbReference>
<evidence type="ECO:0000256" key="2">
    <source>
        <dbReference type="ARBA" id="ARBA00022759"/>
    </source>
</evidence>
<keyword evidence="2" id="KW-0255">Endonuclease</keyword>
<dbReference type="EMBL" id="CP071444">
    <property type="protein sequence ID" value="QSX09156.1"/>
    <property type="molecule type" value="Genomic_DNA"/>
</dbReference>
<dbReference type="PROSITE" id="PS50830">
    <property type="entry name" value="TNASE_3"/>
    <property type="match status" value="1"/>
</dbReference>
<evidence type="ECO:0000313" key="7">
    <source>
        <dbReference type="Proteomes" id="UP000663499"/>
    </source>
</evidence>
<dbReference type="InterPro" id="IPR016071">
    <property type="entry name" value="Staphylococal_nuclease_OB-fold"/>
</dbReference>
<keyword evidence="4" id="KW-0812">Transmembrane</keyword>
<dbReference type="PANTHER" id="PTHR12302:SF3">
    <property type="entry name" value="SERINE_THREONINE-PROTEIN KINASE 31"/>
    <property type="match status" value="1"/>
</dbReference>
<evidence type="ECO:0000256" key="4">
    <source>
        <dbReference type="SAM" id="Phobius"/>
    </source>
</evidence>
<dbReference type="GO" id="GO:0016787">
    <property type="term" value="F:hydrolase activity"/>
    <property type="evidence" value="ECO:0007669"/>
    <property type="project" value="UniProtKB-KW"/>
</dbReference>
<proteinExistence type="predicted"/>
<dbReference type="SMART" id="SM00318">
    <property type="entry name" value="SNc"/>
    <property type="match status" value="1"/>
</dbReference>